<comment type="caution">
    <text evidence="2">The sequence shown here is derived from an EMBL/GenBank/DDBJ whole genome shotgun (WGS) entry which is preliminary data.</text>
</comment>
<proteinExistence type="predicted"/>
<evidence type="ECO:0000313" key="1">
    <source>
        <dbReference type="EMBL" id="RAU81354.1"/>
    </source>
</evidence>
<reference evidence="2 3" key="2">
    <citation type="submission" date="2018-07" db="EMBL/GenBank/DDBJ databases">
        <title>Pontibacter sp. 2b14 genomic sequence and assembly.</title>
        <authorList>
            <person name="Du Z.-J."/>
        </authorList>
    </citation>
    <scope>NUCLEOTIDE SEQUENCE [LARGE SCALE GENOMIC DNA]</scope>
    <source>
        <strain evidence="2 3">2b14</strain>
    </source>
</reference>
<accession>A0A364RAV8</accession>
<protein>
    <submittedName>
        <fullName evidence="2">Uncharacterized protein</fullName>
    </submittedName>
</protein>
<name>A0A364RAV8_9BACT</name>
<gene>
    <name evidence="1" type="ORF">DP923_16095</name>
    <name evidence="2" type="ORF">DP923_16440</name>
</gene>
<dbReference type="EMBL" id="QMDV01000006">
    <property type="protein sequence ID" value="RAU81419.1"/>
    <property type="molecule type" value="Genomic_DNA"/>
</dbReference>
<dbReference type="Proteomes" id="UP000251692">
    <property type="component" value="Unassembled WGS sequence"/>
</dbReference>
<dbReference type="AlphaFoldDB" id="A0A364RAV8"/>
<sequence>MTAQWKFIENSDRDPNRGLVKLLNLSNKENNLMGLLYNRGDCTYEWQIYETRRGCLRYPIIGIASSLEEAQQAIMDYCFMWRPSYRLLLREE</sequence>
<keyword evidence="3" id="KW-1185">Reference proteome</keyword>
<reference evidence="2 3" key="1">
    <citation type="submission" date="2018-06" db="EMBL/GenBank/DDBJ databases">
        <authorList>
            <person name="Liu Z.-W."/>
        </authorList>
    </citation>
    <scope>NUCLEOTIDE SEQUENCE [LARGE SCALE GENOMIC DNA]</scope>
    <source>
        <strain evidence="2 3">2b14</strain>
    </source>
</reference>
<dbReference type="EMBL" id="QMDV01000006">
    <property type="protein sequence ID" value="RAU81354.1"/>
    <property type="molecule type" value="Genomic_DNA"/>
</dbReference>
<evidence type="ECO:0000313" key="3">
    <source>
        <dbReference type="Proteomes" id="UP000251692"/>
    </source>
</evidence>
<evidence type="ECO:0000313" key="2">
    <source>
        <dbReference type="EMBL" id="RAU81419.1"/>
    </source>
</evidence>
<organism evidence="2 3">
    <name type="scientific">Pontibacter arcticus</name>
    <dbReference type="NCBI Taxonomy" id="2080288"/>
    <lineage>
        <taxon>Bacteria</taxon>
        <taxon>Pseudomonadati</taxon>
        <taxon>Bacteroidota</taxon>
        <taxon>Cytophagia</taxon>
        <taxon>Cytophagales</taxon>
        <taxon>Hymenobacteraceae</taxon>
        <taxon>Pontibacter</taxon>
    </lineage>
</organism>